<keyword evidence="1 2" id="KW-0443">Lipid metabolism</keyword>
<dbReference type="EMBL" id="JAQQXT010000022">
    <property type="protein sequence ID" value="MDC8774448.1"/>
    <property type="molecule type" value="Genomic_DNA"/>
</dbReference>
<organism evidence="5 6">
    <name type="scientific">Roseateles albus</name>
    <dbReference type="NCBI Taxonomy" id="2987525"/>
    <lineage>
        <taxon>Bacteria</taxon>
        <taxon>Pseudomonadati</taxon>
        <taxon>Pseudomonadota</taxon>
        <taxon>Betaproteobacteria</taxon>
        <taxon>Burkholderiales</taxon>
        <taxon>Sphaerotilaceae</taxon>
        <taxon>Roseateles</taxon>
    </lineage>
</organism>
<dbReference type="CDD" id="cd07199">
    <property type="entry name" value="Pat17_PNPLA8_PNPLA9_like"/>
    <property type="match status" value="1"/>
</dbReference>
<gene>
    <name evidence="5" type="ORF">PRZ03_23030</name>
</gene>
<dbReference type="PROSITE" id="PS51635">
    <property type="entry name" value="PNPLA"/>
    <property type="match status" value="1"/>
</dbReference>
<keyword evidence="3" id="KW-0812">Transmembrane</keyword>
<feature type="active site" description="Proton acceptor" evidence="2">
    <location>
        <position position="193"/>
    </location>
</feature>
<protein>
    <submittedName>
        <fullName evidence="5">CBASS cGAMP-activated phospholipase</fullName>
    </submittedName>
</protein>
<name>A0ABT5KKI6_9BURK</name>
<dbReference type="Pfam" id="PF01734">
    <property type="entry name" value="Patatin"/>
    <property type="match status" value="1"/>
</dbReference>
<evidence type="ECO:0000313" key="5">
    <source>
        <dbReference type="EMBL" id="MDC8774448.1"/>
    </source>
</evidence>
<evidence type="ECO:0000313" key="6">
    <source>
        <dbReference type="Proteomes" id="UP001221189"/>
    </source>
</evidence>
<feature type="short sequence motif" description="DGA/G" evidence="2">
    <location>
        <begin position="193"/>
        <end position="195"/>
    </location>
</feature>
<dbReference type="SUPFAM" id="SSF52151">
    <property type="entry name" value="FabD/lysophospholipase-like"/>
    <property type="match status" value="1"/>
</dbReference>
<dbReference type="PANTHER" id="PTHR24138:SF12">
    <property type="entry name" value="PATATIN FAMILY PROTEIN"/>
    <property type="match status" value="1"/>
</dbReference>
<feature type="transmembrane region" description="Helical" evidence="3">
    <location>
        <begin position="17"/>
        <end position="37"/>
    </location>
</feature>
<proteinExistence type="predicted"/>
<sequence length="343" mass="36507">MTSIEPIESADDSPRHLLALAGGGFLGLYTATLLDALEAGAERPLARHFDLLAGSSIGAVLALALAFELPMSRLVRLIRDHGPEVFSSRPLPASTVSRLLDMSRSVLGPKYSGDRLREALQAEFGDLRLGEALHPVVVPAVDIGSCHAKIFKTPHAPGSLGDGELRAVDVAMAACAAPAYFPSVRIGTRLYADGGLFAVAPDQVALHEIEYFVGIDPARVSMLSIGTAAAHYQPSEGLNEGAGAVGWLTDGRLLMTLISVQQQHVKAMMEDRLGERYLHLDADWPTDAGLGIDVATPAAAKLLTKLAHATLQPELLLQLDRFFGHFADPLPFKAADQRTCEPG</sequence>
<keyword evidence="3" id="KW-0472">Membrane</keyword>
<feature type="domain" description="PNPLA" evidence="4">
    <location>
        <begin position="18"/>
        <end position="206"/>
    </location>
</feature>
<dbReference type="InterPro" id="IPR047156">
    <property type="entry name" value="Teg/CotR/CapV-like"/>
</dbReference>
<reference evidence="5 6" key="1">
    <citation type="submission" date="2022-10" db="EMBL/GenBank/DDBJ databases">
        <title>Paucibacter sp. hw1 Genome sequencing.</title>
        <authorList>
            <person name="Park S."/>
        </authorList>
    </citation>
    <scope>NUCLEOTIDE SEQUENCE [LARGE SCALE GENOMIC DNA]</scope>
    <source>
        <strain evidence="6">hw1</strain>
    </source>
</reference>
<keyword evidence="3" id="KW-1133">Transmembrane helix</keyword>
<evidence type="ECO:0000256" key="3">
    <source>
        <dbReference type="SAM" id="Phobius"/>
    </source>
</evidence>
<accession>A0ABT5KKI6</accession>
<dbReference type="InterPro" id="IPR016035">
    <property type="entry name" value="Acyl_Trfase/lysoPLipase"/>
</dbReference>
<feature type="short sequence motif" description="GXSXG" evidence="2">
    <location>
        <begin position="54"/>
        <end position="58"/>
    </location>
</feature>
<evidence type="ECO:0000256" key="2">
    <source>
        <dbReference type="PROSITE-ProRule" id="PRU01161"/>
    </source>
</evidence>
<evidence type="ECO:0000256" key="1">
    <source>
        <dbReference type="ARBA" id="ARBA00023098"/>
    </source>
</evidence>
<keyword evidence="2" id="KW-0378">Hydrolase</keyword>
<comment type="caution">
    <text evidence="5">The sequence shown here is derived from an EMBL/GenBank/DDBJ whole genome shotgun (WGS) entry which is preliminary data.</text>
</comment>
<dbReference type="RefSeq" id="WP_273602449.1">
    <property type="nucleotide sequence ID" value="NZ_JAQQXT010000022.1"/>
</dbReference>
<feature type="active site" description="Nucleophile" evidence="2">
    <location>
        <position position="56"/>
    </location>
</feature>
<dbReference type="Gene3D" id="3.40.1090.10">
    <property type="entry name" value="Cytosolic phospholipase A2 catalytic domain"/>
    <property type="match status" value="1"/>
</dbReference>
<dbReference type="Proteomes" id="UP001221189">
    <property type="component" value="Unassembled WGS sequence"/>
</dbReference>
<feature type="transmembrane region" description="Helical" evidence="3">
    <location>
        <begin position="49"/>
        <end position="67"/>
    </location>
</feature>
<dbReference type="InterPro" id="IPR002641">
    <property type="entry name" value="PNPLA_dom"/>
</dbReference>
<dbReference type="NCBIfam" id="NF041079">
    <property type="entry name" value="CBASS_lipase"/>
    <property type="match status" value="1"/>
</dbReference>
<keyword evidence="2" id="KW-0442">Lipid degradation</keyword>
<keyword evidence="6" id="KW-1185">Reference proteome</keyword>
<evidence type="ECO:0000259" key="4">
    <source>
        <dbReference type="PROSITE" id="PS51635"/>
    </source>
</evidence>
<feature type="short sequence motif" description="GXGXXG" evidence="2">
    <location>
        <begin position="22"/>
        <end position="27"/>
    </location>
</feature>
<dbReference type="PANTHER" id="PTHR24138">
    <property type="entry name" value="INTRACELLLAR PHOSPHOLIPASE A FAMILY"/>
    <property type="match status" value="1"/>
</dbReference>